<evidence type="ECO:0000313" key="3">
    <source>
        <dbReference type="Proteomes" id="UP000566819"/>
    </source>
</evidence>
<dbReference type="Proteomes" id="UP000566819">
    <property type="component" value="Unassembled WGS sequence"/>
</dbReference>
<keyword evidence="3" id="KW-1185">Reference proteome</keyword>
<feature type="region of interest" description="Disordered" evidence="1">
    <location>
        <begin position="1"/>
        <end position="25"/>
    </location>
</feature>
<sequence length="372" mass="42228">MATPKEDVASGNDATGSGRIEHTLPTTGVDSEDIIFVRKRRREDECQSTSSNGLILRPRKRRRCQEDLRTRTLRALLPHKTSPQPPAALPSTHIYGSSGTTLDAALLPFKYREAEIEIVKSIGNGPHFVVFKIIAGKKSYHLYVYKHSFESMSNDGLLESNTFFENARAAHARANSLHAEMANVPAPLCHGYVNLSKLPRESKRLRPPSRSTKVTSAAYTRFLYRRKSNAHDASREEAWRLYFESKGVYAKYILQGLVMDEIIDWEPFADSKFWCRDLETWHFLPGRPAPYPVARSIIQNLELIHTKGIVYSSVLNLDNIWLQETGESGELRIFLTDFTLAEVGEPGSKKLRWKQAKELKWWKQQAAILSAG</sequence>
<organism evidence="2 3">
    <name type="scientific">Cudoniella acicularis</name>
    <dbReference type="NCBI Taxonomy" id="354080"/>
    <lineage>
        <taxon>Eukaryota</taxon>
        <taxon>Fungi</taxon>
        <taxon>Dikarya</taxon>
        <taxon>Ascomycota</taxon>
        <taxon>Pezizomycotina</taxon>
        <taxon>Leotiomycetes</taxon>
        <taxon>Helotiales</taxon>
        <taxon>Tricladiaceae</taxon>
        <taxon>Cudoniella</taxon>
    </lineage>
</organism>
<dbReference type="OrthoDB" id="10541946at2759"/>
<dbReference type="AlphaFoldDB" id="A0A8H4VK59"/>
<evidence type="ECO:0000256" key="1">
    <source>
        <dbReference type="SAM" id="MobiDB-lite"/>
    </source>
</evidence>
<gene>
    <name evidence="2" type="ORF">G7Y89_g15536</name>
</gene>
<comment type="caution">
    <text evidence="2">The sequence shown here is derived from an EMBL/GenBank/DDBJ whole genome shotgun (WGS) entry which is preliminary data.</text>
</comment>
<dbReference type="EMBL" id="JAAMPI010002475">
    <property type="protein sequence ID" value="KAF4612838.1"/>
    <property type="molecule type" value="Genomic_DNA"/>
</dbReference>
<proteinExistence type="predicted"/>
<name>A0A8H4VK59_9HELO</name>
<evidence type="ECO:0000313" key="2">
    <source>
        <dbReference type="EMBL" id="KAF4612838.1"/>
    </source>
</evidence>
<protein>
    <submittedName>
        <fullName evidence="2">Uncharacterized protein</fullName>
    </submittedName>
</protein>
<reference evidence="2 3" key="1">
    <citation type="submission" date="2020-03" db="EMBL/GenBank/DDBJ databases">
        <title>Draft Genome Sequence of Cudoniella acicularis.</title>
        <authorList>
            <person name="Buettner E."/>
            <person name="Kellner H."/>
        </authorList>
    </citation>
    <scope>NUCLEOTIDE SEQUENCE [LARGE SCALE GENOMIC DNA]</scope>
    <source>
        <strain evidence="2 3">DSM 108380</strain>
    </source>
</reference>
<accession>A0A8H4VK59</accession>